<dbReference type="Proteomes" id="UP000282674">
    <property type="component" value="Unassembled WGS sequence"/>
</dbReference>
<evidence type="ECO:0000313" key="2">
    <source>
        <dbReference type="EMBL" id="RMI45431.1"/>
    </source>
</evidence>
<evidence type="ECO:0000313" key="3">
    <source>
        <dbReference type="Proteomes" id="UP000282674"/>
    </source>
</evidence>
<dbReference type="OrthoDB" id="4508519at2"/>
<name>A0A3M2M790_9ACTN</name>
<sequence>MIEQPLRRLPITSPPAPYESLESYLSRLERINHLPLGALRRWTATSAKAKAKYNQFTSVTIDIAKVSILSGIPESTLRQAITGFMPDEDRRLLQPQQRPACPRCVHRAGGAVLCRHPFHYFTCLRHRTLVGGRAWGHPIEGPHSHLDLSLVPEVFSTQRRHRQLIRRYGHPTMADALVISEQWFEYFVQRHGMLNRSRTRITRLLGPKPGRLSIDSPAHVISYRPELVSLAGILAAPHWRAIAAAPETRARFYQEIDRITNLHGYEPITKQDPIHHWIQSLEPRRRSTLARFTEFDELFQNQ</sequence>
<dbReference type="RefSeq" id="WP_122193952.1">
    <property type="nucleotide sequence ID" value="NZ_JBHSKC010000022.1"/>
</dbReference>
<feature type="domain" description="TniQ" evidence="1">
    <location>
        <begin position="10"/>
        <end position="128"/>
    </location>
</feature>
<gene>
    <name evidence="2" type="ORF">EBO15_09405</name>
</gene>
<dbReference type="AlphaFoldDB" id="A0A3M2M790"/>
<proteinExistence type="predicted"/>
<dbReference type="EMBL" id="RFFG01000013">
    <property type="protein sequence ID" value="RMI45431.1"/>
    <property type="molecule type" value="Genomic_DNA"/>
</dbReference>
<comment type="caution">
    <text evidence="2">The sequence shown here is derived from an EMBL/GenBank/DDBJ whole genome shotgun (WGS) entry which is preliminary data.</text>
</comment>
<protein>
    <recommendedName>
        <fullName evidence="1">TniQ domain-containing protein</fullName>
    </recommendedName>
</protein>
<reference evidence="2 3" key="1">
    <citation type="submission" date="2018-10" db="EMBL/GenBank/DDBJ databases">
        <title>Isolation from soil.</title>
        <authorList>
            <person name="Hu J."/>
        </authorList>
    </citation>
    <scope>NUCLEOTIDE SEQUENCE [LARGE SCALE GENOMIC DNA]</scope>
    <source>
        <strain evidence="2 3">NEAU-Ht49</strain>
    </source>
</reference>
<dbReference type="InterPro" id="IPR009492">
    <property type="entry name" value="TniQ"/>
</dbReference>
<keyword evidence="3" id="KW-1185">Reference proteome</keyword>
<dbReference type="Pfam" id="PF06527">
    <property type="entry name" value="TniQ"/>
    <property type="match status" value="1"/>
</dbReference>
<organism evidence="2 3">
    <name type="scientific">Actinomadura harenae</name>
    <dbReference type="NCBI Taxonomy" id="2483351"/>
    <lineage>
        <taxon>Bacteria</taxon>
        <taxon>Bacillati</taxon>
        <taxon>Actinomycetota</taxon>
        <taxon>Actinomycetes</taxon>
        <taxon>Streptosporangiales</taxon>
        <taxon>Thermomonosporaceae</taxon>
        <taxon>Actinomadura</taxon>
    </lineage>
</organism>
<evidence type="ECO:0000259" key="1">
    <source>
        <dbReference type="Pfam" id="PF06527"/>
    </source>
</evidence>
<accession>A0A3M2M790</accession>